<evidence type="ECO:0000313" key="2">
    <source>
        <dbReference type="EMBL" id="KAK7031307.1"/>
    </source>
</evidence>
<dbReference type="Proteomes" id="UP001362999">
    <property type="component" value="Unassembled WGS sequence"/>
</dbReference>
<feature type="non-terminal residue" evidence="2">
    <location>
        <position position="339"/>
    </location>
</feature>
<dbReference type="AlphaFoldDB" id="A0AAW0BVV7"/>
<proteinExistence type="predicted"/>
<accession>A0AAW0BVV7</accession>
<dbReference type="EMBL" id="JAWWNJ010000024">
    <property type="protein sequence ID" value="KAK7031307.1"/>
    <property type="molecule type" value="Genomic_DNA"/>
</dbReference>
<reference evidence="2 3" key="1">
    <citation type="journal article" date="2024" name="J Genomics">
        <title>Draft genome sequencing and assembly of Favolaschia claudopus CIRM-BRFM 2984 isolated from oak limbs.</title>
        <authorList>
            <person name="Navarro D."/>
            <person name="Drula E."/>
            <person name="Chaduli D."/>
            <person name="Cazenave R."/>
            <person name="Ahrendt S."/>
            <person name="Wang J."/>
            <person name="Lipzen A."/>
            <person name="Daum C."/>
            <person name="Barry K."/>
            <person name="Grigoriev I.V."/>
            <person name="Favel A."/>
            <person name="Rosso M.N."/>
            <person name="Martin F."/>
        </authorList>
    </citation>
    <scope>NUCLEOTIDE SEQUENCE [LARGE SCALE GENOMIC DNA]</scope>
    <source>
        <strain evidence="2 3">CIRM-BRFM 2984</strain>
    </source>
</reference>
<gene>
    <name evidence="2" type="ORF">R3P38DRAFT_3187017</name>
</gene>
<evidence type="ECO:0000313" key="3">
    <source>
        <dbReference type="Proteomes" id="UP001362999"/>
    </source>
</evidence>
<feature type="domain" description="CxC2-like cysteine cluster KDZ transposase-associated" evidence="1">
    <location>
        <begin position="161"/>
        <end position="267"/>
    </location>
</feature>
<dbReference type="InterPro" id="IPR041457">
    <property type="entry name" value="CxC2_KDZ-assoc"/>
</dbReference>
<protein>
    <recommendedName>
        <fullName evidence="1">CxC2-like cysteine cluster KDZ transposase-associated domain-containing protein</fullName>
    </recommendedName>
</protein>
<dbReference type="Pfam" id="PF18803">
    <property type="entry name" value="CxC2"/>
    <property type="match status" value="1"/>
</dbReference>
<sequence>MNSLNVSPTRAPRGSRNADGGSFIEYEFRRGDTSRDTLFSSSLDGRRATLWPLGFRCARRRVWGWMVLRDGGRGNGREKKRYESADEPMKQWRPLMGMFLDELLRTEGLDAVGATDRCRSCGVDAMRRFYAVRGVRSGRHETFPLHCPEEWNGRFWVKTTLRDLGCVFQLGHGGFSCPHPAARARSMVVLDFPHLHTINFKYCACDKSDDANNLQQLLRNRWYPATTVDPGTCATFATLETFRLLNVVSNVNVQDFVKTMERRSDATRVGSVPVRAWTTGPLQRFRLMSRQWAFLKRLKRAGRGHDERGVAGTEKGELAVLCWACPHDGKNLPSDWREV</sequence>
<comment type="caution">
    <text evidence="2">The sequence shown here is derived from an EMBL/GenBank/DDBJ whole genome shotgun (WGS) entry which is preliminary data.</text>
</comment>
<name>A0AAW0BVV7_9AGAR</name>
<keyword evidence="3" id="KW-1185">Reference proteome</keyword>
<organism evidence="2 3">
    <name type="scientific">Favolaschia claudopus</name>
    <dbReference type="NCBI Taxonomy" id="2862362"/>
    <lineage>
        <taxon>Eukaryota</taxon>
        <taxon>Fungi</taxon>
        <taxon>Dikarya</taxon>
        <taxon>Basidiomycota</taxon>
        <taxon>Agaricomycotina</taxon>
        <taxon>Agaricomycetes</taxon>
        <taxon>Agaricomycetidae</taxon>
        <taxon>Agaricales</taxon>
        <taxon>Marasmiineae</taxon>
        <taxon>Mycenaceae</taxon>
        <taxon>Favolaschia</taxon>
    </lineage>
</organism>
<evidence type="ECO:0000259" key="1">
    <source>
        <dbReference type="Pfam" id="PF18803"/>
    </source>
</evidence>